<dbReference type="Proteomes" id="UP000594638">
    <property type="component" value="Unassembled WGS sequence"/>
</dbReference>
<reference evidence="2 3" key="1">
    <citation type="submission" date="2019-12" db="EMBL/GenBank/DDBJ databases">
        <authorList>
            <person name="Alioto T."/>
            <person name="Alioto T."/>
            <person name="Gomez Garrido J."/>
        </authorList>
    </citation>
    <scope>NUCLEOTIDE SEQUENCE [LARGE SCALE GENOMIC DNA]</scope>
</reference>
<dbReference type="OrthoDB" id="423313at2759"/>
<proteinExistence type="predicted"/>
<evidence type="ECO:0000313" key="2">
    <source>
        <dbReference type="EMBL" id="CAA2934913.1"/>
    </source>
</evidence>
<comment type="caution">
    <text evidence="2">The sequence shown here is derived from an EMBL/GenBank/DDBJ whole genome shotgun (WGS) entry which is preliminary data.</text>
</comment>
<organism evidence="2 3">
    <name type="scientific">Olea europaea subsp. europaea</name>
    <dbReference type="NCBI Taxonomy" id="158383"/>
    <lineage>
        <taxon>Eukaryota</taxon>
        <taxon>Viridiplantae</taxon>
        <taxon>Streptophyta</taxon>
        <taxon>Embryophyta</taxon>
        <taxon>Tracheophyta</taxon>
        <taxon>Spermatophyta</taxon>
        <taxon>Magnoliopsida</taxon>
        <taxon>eudicotyledons</taxon>
        <taxon>Gunneridae</taxon>
        <taxon>Pentapetalae</taxon>
        <taxon>asterids</taxon>
        <taxon>lamiids</taxon>
        <taxon>Lamiales</taxon>
        <taxon>Oleaceae</taxon>
        <taxon>Oleeae</taxon>
        <taxon>Olea</taxon>
    </lineage>
</organism>
<feature type="compositionally biased region" description="Basic and acidic residues" evidence="1">
    <location>
        <begin position="1"/>
        <end position="10"/>
    </location>
</feature>
<name>A0A8S0PFM4_OLEEU</name>
<protein>
    <submittedName>
        <fullName evidence="2">Glutaredoxin family</fullName>
    </submittedName>
</protein>
<dbReference type="Gramene" id="OE9A057893T1">
    <property type="protein sequence ID" value="OE9A057893C1"/>
    <property type="gene ID" value="OE9A057893"/>
</dbReference>
<evidence type="ECO:0000313" key="3">
    <source>
        <dbReference type="Proteomes" id="UP000594638"/>
    </source>
</evidence>
<gene>
    <name evidence="2" type="ORF">OLEA9_A057893</name>
</gene>
<dbReference type="AlphaFoldDB" id="A0A8S0PFM4"/>
<keyword evidence="3" id="KW-1185">Reference proteome</keyword>
<dbReference type="EMBL" id="CACTIH010000020">
    <property type="protein sequence ID" value="CAA2934913.1"/>
    <property type="molecule type" value="Genomic_DNA"/>
</dbReference>
<sequence>MGEIEGHSELIHAPCCKLNGMEDSGSRERKEDNDEFPSLTDFEERCPPDGTDSVIPYTTGLRGIWKTFED</sequence>
<evidence type="ECO:0000256" key="1">
    <source>
        <dbReference type="SAM" id="MobiDB-lite"/>
    </source>
</evidence>
<feature type="region of interest" description="Disordered" evidence="1">
    <location>
        <begin position="1"/>
        <end position="54"/>
    </location>
</feature>
<accession>A0A8S0PFM4</accession>